<evidence type="ECO:0000259" key="2">
    <source>
        <dbReference type="Pfam" id="PF13568"/>
    </source>
</evidence>
<feature type="chain" id="PRO_5020833300" evidence="1">
    <location>
        <begin position="20"/>
        <end position="276"/>
    </location>
</feature>
<dbReference type="EMBL" id="SGXA01000002">
    <property type="protein sequence ID" value="RZS72130.1"/>
    <property type="molecule type" value="Genomic_DNA"/>
</dbReference>
<organism evidence="3 4">
    <name type="scientific">Pseudobacter ginsenosidimutans</name>
    <dbReference type="NCBI Taxonomy" id="661488"/>
    <lineage>
        <taxon>Bacteria</taxon>
        <taxon>Pseudomonadati</taxon>
        <taxon>Bacteroidota</taxon>
        <taxon>Chitinophagia</taxon>
        <taxon>Chitinophagales</taxon>
        <taxon>Chitinophagaceae</taxon>
        <taxon>Pseudobacter</taxon>
    </lineage>
</organism>
<dbReference type="AlphaFoldDB" id="A0A4Q7MYB4"/>
<sequence>MKRIVILLTGLFIGFTTVAQTDTSAKEKVDTVRIGAMIIIKKKGTNEDGSSRTKIESHRDNTPKKISTNWLVFDIGFNNFNDKTNYAGSAIQDPATGFAPGATEDWFDLRNGKSINVNIWLFMQKLSLINHYVNLKYGLGVELYNYRYESPIKYGTSPTQVIMDNSTHYSKNKLAADYVTVPLMLNFNFAPHKKRNLGLSAGVTAGYLYSSRQKTITDADGKRKKRDDFDLRPWKLAYTGELTFGWVGVYGTVATQSMFEKGLDQTPYAVGLRFGW</sequence>
<dbReference type="OrthoDB" id="666719at2"/>
<dbReference type="Proteomes" id="UP000293874">
    <property type="component" value="Unassembled WGS sequence"/>
</dbReference>
<feature type="signal peptide" evidence="1">
    <location>
        <begin position="1"/>
        <end position="19"/>
    </location>
</feature>
<keyword evidence="4" id="KW-1185">Reference proteome</keyword>
<feature type="domain" description="Outer membrane protein beta-barrel" evidence="2">
    <location>
        <begin position="111"/>
        <end position="241"/>
    </location>
</feature>
<gene>
    <name evidence="3" type="ORF">EV199_4045</name>
</gene>
<keyword evidence="1" id="KW-0732">Signal</keyword>
<evidence type="ECO:0000313" key="4">
    <source>
        <dbReference type="Proteomes" id="UP000293874"/>
    </source>
</evidence>
<reference evidence="3 4" key="1">
    <citation type="submission" date="2019-02" db="EMBL/GenBank/DDBJ databases">
        <title>Genomic Encyclopedia of Type Strains, Phase IV (KMG-IV): sequencing the most valuable type-strain genomes for metagenomic binning, comparative biology and taxonomic classification.</title>
        <authorList>
            <person name="Goeker M."/>
        </authorList>
    </citation>
    <scope>NUCLEOTIDE SEQUENCE [LARGE SCALE GENOMIC DNA]</scope>
    <source>
        <strain evidence="3 4">DSM 18116</strain>
    </source>
</reference>
<proteinExistence type="predicted"/>
<comment type="caution">
    <text evidence="3">The sequence shown here is derived from an EMBL/GenBank/DDBJ whole genome shotgun (WGS) entry which is preliminary data.</text>
</comment>
<accession>A0A4Q7MYB4</accession>
<protein>
    <submittedName>
        <fullName evidence="3">Outer membrane protein with beta-barrel domain</fullName>
    </submittedName>
</protein>
<dbReference type="Pfam" id="PF13568">
    <property type="entry name" value="OMP_b-brl_2"/>
    <property type="match status" value="1"/>
</dbReference>
<dbReference type="RefSeq" id="WP_130542579.1">
    <property type="nucleotide sequence ID" value="NZ_CP042431.1"/>
</dbReference>
<name>A0A4Q7MYB4_9BACT</name>
<dbReference type="InterPro" id="IPR025665">
    <property type="entry name" value="Beta-barrel_OMP_2"/>
</dbReference>
<evidence type="ECO:0000256" key="1">
    <source>
        <dbReference type="SAM" id="SignalP"/>
    </source>
</evidence>
<evidence type="ECO:0000313" key="3">
    <source>
        <dbReference type="EMBL" id="RZS72130.1"/>
    </source>
</evidence>